<comment type="caution">
    <text evidence="2">The sequence shown here is derived from an EMBL/GenBank/DDBJ whole genome shotgun (WGS) entry which is preliminary data.</text>
</comment>
<dbReference type="Proteomes" id="UP001608902">
    <property type="component" value="Unassembled WGS sequence"/>
</dbReference>
<keyword evidence="3" id="KW-1185">Reference proteome</keyword>
<evidence type="ECO:0000313" key="2">
    <source>
        <dbReference type="EMBL" id="MFH4975423.1"/>
    </source>
</evidence>
<dbReference type="AlphaFoldDB" id="A0ABD6E5Y7"/>
<gene>
    <name evidence="2" type="ORF">AB6A40_002132</name>
</gene>
<accession>A0ABD6E5Y7</accession>
<keyword evidence="1" id="KW-0472">Membrane</keyword>
<name>A0ABD6E5Y7_9BILA</name>
<organism evidence="2 3">
    <name type="scientific">Gnathostoma spinigerum</name>
    <dbReference type="NCBI Taxonomy" id="75299"/>
    <lineage>
        <taxon>Eukaryota</taxon>
        <taxon>Metazoa</taxon>
        <taxon>Ecdysozoa</taxon>
        <taxon>Nematoda</taxon>
        <taxon>Chromadorea</taxon>
        <taxon>Rhabditida</taxon>
        <taxon>Spirurina</taxon>
        <taxon>Gnathostomatomorpha</taxon>
        <taxon>Gnathostomatoidea</taxon>
        <taxon>Gnathostomatidae</taxon>
        <taxon>Gnathostoma</taxon>
    </lineage>
</organism>
<protein>
    <submittedName>
        <fullName evidence="2">Uncharacterized protein</fullName>
    </submittedName>
</protein>
<dbReference type="EMBL" id="JBGFUD010000896">
    <property type="protein sequence ID" value="MFH4975423.1"/>
    <property type="molecule type" value="Genomic_DNA"/>
</dbReference>
<keyword evidence="1" id="KW-0812">Transmembrane</keyword>
<reference evidence="2 3" key="1">
    <citation type="submission" date="2024-08" db="EMBL/GenBank/DDBJ databases">
        <title>Gnathostoma spinigerum genome.</title>
        <authorList>
            <person name="Gonzalez-Bertolin B."/>
            <person name="Monzon S."/>
            <person name="Zaballos A."/>
            <person name="Jimenez P."/>
            <person name="Dekumyoy P."/>
            <person name="Varona S."/>
            <person name="Cuesta I."/>
            <person name="Sumanam S."/>
            <person name="Adisakwattana P."/>
            <person name="Gasser R.B."/>
            <person name="Hernandez-Gonzalez A."/>
            <person name="Young N.D."/>
            <person name="Perteguer M.J."/>
        </authorList>
    </citation>
    <scope>NUCLEOTIDE SEQUENCE [LARGE SCALE GENOMIC DNA]</scope>
    <source>
        <strain evidence="2">AL3</strain>
        <tissue evidence="2">Liver</tissue>
    </source>
</reference>
<evidence type="ECO:0000313" key="3">
    <source>
        <dbReference type="Proteomes" id="UP001608902"/>
    </source>
</evidence>
<evidence type="ECO:0000256" key="1">
    <source>
        <dbReference type="SAM" id="Phobius"/>
    </source>
</evidence>
<proteinExistence type="predicted"/>
<feature type="transmembrane region" description="Helical" evidence="1">
    <location>
        <begin position="201"/>
        <end position="219"/>
    </location>
</feature>
<sequence length="221" mass="24758">MSSSLINRFYTCCTTKTIKIEAFLPVFRATKLPFEIIEGRPDAARCQMLLSNIGAQPLSWHLRADEQAHISALPSGHGHIASRASTRCMLTWRKSPEITSWDKMTPPKIMLITRLIDNNNANEINYTRLLAQISDTKKTCESTKPPTIQLLLDASTNPSASDTSRIIQASNEDRMDEAGITASMETRAIQEMVILCRAQPWQNWAIFVLILLLIVSIISKS</sequence>
<keyword evidence="1" id="KW-1133">Transmembrane helix</keyword>